<dbReference type="OrthoDB" id="21828at2"/>
<feature type="transmembrane region" description="Helical" evidence="8">
    <location>
        <begin position="104"/>
        <end position="123"/>
    </location>
</feature>
<sequence length="141" mass="14672">MTTGAGEGGDSGRARARSGALAWGILFLAALLEIVWAVALKEAGGLDNPVWTVVGVAVAMISLGMLSYALRDLPVGTAYAVWVGIGALGVAVAGMVLFAEPVTWPRVLFLVLILAGVIGLNLSEKSARSEDERDTRHVSRV</sequence>
<dbReference type="InterPro" id="IPR045324">
    <property type="entry name" value="Small_multidrug_res"/>
</dbReference>
<keyword evidence="5 8" id="KW-1133">Transmembrane helix</keyword>
<evidence type="ECO:0000256" key="7">
    <source>
        <dbReference type="RuleBase" id="RU003942"/>
    </source>
</evidence>
<evidence type="ECO:0000256" key="2">
    <source>
        <dbReference type="ARBA" id="ARBA00022448"/>
    </source>
</evidence>
<accession>A0A1T4R9H7</accession>
<dbReference type="EMBL" id="FUWS01000006">
    <property type="protein sequence ID" value="SKA12476.1"/>
    <property type="molecule type" value="Genomic_DNA"/>
</dbReference>
<dbReference type="Proteomes" id="UP000190637">
    <property type="component" value="Unassembled WGS sequence"/>
</dbReference>
<feature type="transmembrane region" description="Helical" evidence="8">
    <location>
        <begin position="51"/>
        <end position="70"/>
    </location>
</feature>
<keyword evidence="4 7" id="KW-0812">Transmembrane</keyword>
<reference evidence="9 10" key="1">
    <citation type="submission" date="2017-02" db="EMBL/GenBank/DDBJ databases">
        <authorList>
            <person name="Peterson S.W."/>
        </authorList>
    </citation>
    <scope>NUCLEOTIDE SEQUENCE [LARGE SCALE GENOMIC DNA]</scope>
    <source>
        <strain evidence="9 10">DSM 45154</strain>
    </source>
</reference>
<evidence type="ECO:0000256" key="6">
    <source>
        <dbReference type="ARBA" id="ARBA00023136"/>
    </source>
</evidence>
<organism evidence="9 10">
    <name type="scientific">Marinactinospora thermotolerans DSM 45154</name>
    <dbReference type="NCBI Taxonomy" id="1122192"/>
    <lineage>
        <taxon>Bacteria</taxon>
        <taxon>Bacillati</taxon>
        <taxon>Actinomycetota</taxon>
        <taxon>Actinomycetes</taxon>
        <taxon>Streptosporangiales</taxon>
        <taxon>Nocardiopsidaceae</taxon>
        <taxon>Marinactinospora</taxon>
    </lineage>
</organism>
<proteinExistence type="inferred from homology"/>
<keyword evidence="10" id="KW-1185">Reference proteome</keyword>
<dbReference type="STRING" id="1122192.SAMN02745673_02621"/>
<name>A0A1T4R9H7_9ACTN</name>
<evidence type="ECO:0000313" key="10">
    <source>
        <dbReference type="Proteomes" id="UP000190637"/>
    </source>
</evidence>
<dbReference type="SUPFAM" id="SSF103481">
    <property type="entry name" value="Multidrug resistance efflux transporter EmrE"/>
    <property type="match status" value="1"/>
</dbReference>
<evidence type="ECO:0000256" key="8">
    <source>
        <dbReference type="SAM" id="Phobius"/>
    </source>
</evidence>
<dbReference type="InterPro" id="IPR000390">
    <property type="entry name" value="Small_drug/metabolite_transptr"/>
</dbReference>
<dbReference type="InterPro" id="IPR037185">
    <property type="entry name" value="EmrE-like"/>
</dbReference>
<evidence type="ECO:0000256" key="3">
    <source>
        <dbReference type="ARBA" id="ARBA00022475"/>
    </source>
</evidence>
<protein>
    <submittedName>
        <fullName evidence="9">Quaternary ammonium compound-resistance protein SugE</fullName>
    </submittedName>
</protein>
<dbReference type="PANTHER" id="PTHR30561:SF0">
    <property type="entry name" value="GUANIDINIUM EXPORTER"/>
    <property type="match status" value="1"/>
</dbReference>
<evidence type="ECO:0000313" key="9">
    <source>
        <dbReference type="EMBL" id="SKA12476.1"/>
    </source>
</evidence>
<comment type="similarity">
    <text evidence="7">Belongs to the drug/metabolite transporter (DMT) superfamily. Small multidrug resistance (SMR) (TC 2.A.7.1) family.</text>
</comment>
<dbReference type="Gene3D" id="1.10.3730.20">
    <property type="match status" value="1"/>
</dbReference>
<feature type="transmembrane region" description="Helical" evidence="8">
    <location>
        <begin position="20"/>
        <end position="39"/>
    </location>
</feature>
<dbReference type="GO" id="GO:0022857">
    <property type="term" value="F:transmembrane transporter activity"/>
    <property type="evidence" value="ECO:0007669"/>
    <property type="project" value="InterPro"/>
</dbReference>
<comment type="subcellular location">
    <subcellularLocation>
        <location evidence="1 7">Cell membrane</location>
        <topology evidence="1 7">Multi-pass membrane protein</topology>
    </subcellularLocation>
</comment>
<evidence type="ECO:0000256" key="1">
    <source>
        <dbReference type="ARBA" id="ARBA00004651"/>
    </source>
</evidence>
<dbReference type="RefSeq" id="WP_144390104.1">
    <property type="nucleotide sequence ID" value="NZ_FUWS01000006.1"/>
</dbReference>
<gene>
    <name evidence="9" type="ORF">SAMN02745673_02621</name>
</gene>
<keyword evidence="6 8" id="KW-0472">Membrane</keyword>
<dbReference type="AlphaFoldDB" id="A0A1T4R9H7"/>
<feature type="transmembrane region" description="Helical" evidence="8">
    <location>
        <begin position="77"/>
        <end position="98"/>
    </location>
</feature>
<dbReference type="FunFam" id="1.10.3730.20:FF:000001">
    <property type="entry name" value="Quaternary ammonium compound resistance transporter SugE"/>
    <property type="match status" value="1"/>
</dbReference>
<keyword evidence="2" id="KW-0813">Transport</keyword>
<dbReference type="GO" id="GO:0005886">
    <property type="term" value="C:plasma membrane"/>
    <property type="evidence" value="ECO:0007669"/>
    <property type="project" value="UniProtKB-SubCell"/>
</dbReference>
<keyword evidence="3" id="KW-1003">Cell membrane</keyword>
<evidence type="ECO:0000256" key="4">
    <source>
        <dbReference type="ARBA" id="ARBA00022692"/>
    </source>
</evidence>
<dbReference type="PANTHER" id="PTHR30561">
    <property type="entry name" value="SMR FAMILY PROTON-DEPENDENT DRUG EFFLUX TRANSPORTER SUGE"/>
    <property type="match status" value="1"/>
</dbReference>
<evidence type="ECO:0000256" key="5">
    <source>
        <dbReference type="ARBA" id="ARBA00022989"/>
    </source>
</evidence>
<dbReference type="Pfam" id="PF00893">
    <property type="entry name" value="Multi_Drug_Res"/>
    <property type="match status" value="1"/>
</dbReference>